<dbReference type="InterPro" id="IPR007146">
    <property type="entry name" value="Sas10/Utp3/C1D"/>
</dbReference>
<keyword evidence="7" id="KW-0238">DNA-binding</keyword>
<comment type="function">
    <text evidence="7">Plays a role in the recruitment of the exosome to pre-rRNA to mediate the 3'-5' end processing of the 5.8S rRNA.</text>
</comment>
<name>A0A6J2XFF1_SITOR</name>
<keyword evidence="6 7" id="KW-0539">Nucleus</keyword>
<dbReference type="GO" id="GO:0003723">
    <property type="term" value="F:RNA binding"/>
    <property type="evidence" value="ECO:0007669"/>
    <property type="project" value="UniProtKB-UniRule"/>
</dbReference>
<evidence type="ECO:0000256" key="3">
    <source>
        <dbReference type="ARBA" id="ARBA00015212"/>
    </source>
</evidence>
<dbReference type="GO" id="GO:0005730">
    <property type="term" value="C:nucleolus"/>
    <property type="evidence" value="ECO:0007669"/>
    <property type="project" value="UniProtKB-SubCell"/>
</dbReference>
<dbReference type="OrthoDB" id="1421013at2759"/>
<dbReference type="GO" id="GO:0005737">
    <property type="term" value="C:cytoplasm"/>
    <property type="evidence" value="ECO:0007669"/>
    <property type="project" value="UniProtKB-SubCell"/>
</dbReference>
<comment type="subcellular location">
    <subcellularLocation>
        <location evidence="7">Cytoplasm</location>
    </subcellularLocation>
    <subcellularLocation>
        <location evidence="7">Nucleus</location>
        <location evidence="7">Nucleolus</location>
    </subcellularLocation>
    <subcellularLocation>
        <location evidence="1 7">Nucleus</location>
    </subcellularLocation>
</comment>
<dbReference type="GO" id="GO:0003677">
    <property type="term" value="F:DNA binding"/>
    <property type="evidence" value="ECO:0007669"/>
    <property type="project" value="UniProtKB-KW"/>
</dbReference>
<proteinExistence type="inferred from homology"/>
<dbReference type="FunCoup" id="A0A6J2XFF1">
    <property type="interactions" value="230"/>
</dbReference>
<dbReference type="AlphaFoldDB" id="A0A6J2XFF1"/>
<keyword evidence="7" id="KW-0963">Cytoplasm</keyword>
<organism evidence="8 9">
    <name type="scientific">Sitophilus oryzae</name>
    <name type="common">Rice weevil</name>
    <name type="synonym">Curculio oryzae</name>
    <dbReference type="NCBI Taxonomy" id="7048"/>
    <lineage>
        <taxon>Eukaryota</taxon>
        <taxon>Metazoa</taxon>
        <taxon>Ecdysozoa</taxon>
        <taxon>Arthropoda</taxon>
        <taxon>Hexapoda</taxon>
        <taxon>Insecta</taxon>
        <taxon>Pterygota</taxon>
        <taxon>Neoptera</taxon>
        <taxon>Endopterygota</taxon>
        <taxon>Coleoptera</taxon>
        <taxon>Polyphaga</taxon>
        <taxon>Cucujiformia</taxon>
        <taxon>Curculionidae</taxon>
        <taxon>Dryophthorinae</taxon>
        <taxon>Sitophilus</taxon>
    </lineage>
</organism>
<dbReference type="InterPro" id="IPR011082">
    <property type="entry name" value="Exosome-assoc_fac/DNA_repair"/>
</dbReference>
<evidence type="ECO:0000256" key="6">
    <source>
        <dbReference type="ARBA" id="ARBA00023242"/>
    </source>
</evidence>
<evidence type="ECO:0000256" key="4">
    <source>
        <dbReference type="ARBA" id="ARBA00022552"/>
    </source>
</evidence>
<dbReference type="PANTHER" id="PTHR15341">
    <property type="entry name" value="SUN-COR STEROID HORMONE RECEPTOR CO-REPRESSOR"/>
    <property type="match status" value="1"/>
</dbReference>
<reference evidence="9" key="1">
    <citation type="submission" date="2025-08" db="UniProtKB">
        <authorList>
            <consortium name="RefSeq"/>
        </authorList>
    </citation>
    <scope>IDENTIFICATION</scope>
    <source>
        <tissue evidence="9">Gonads</tissue>
    </source>
</reference>
<evidence type="ECO:0000256" key="7">
    <source>
        <dbReference type="RuleBase" id="RU368003"/>
    </source>
</evidence>
<evidence type="ECO:0000313" key="9">
    <source>
        <dbReference type="RefSeq" id="XP_030750007.1"/>
    </source>
</evidence>
<dbReference type="CTD" id="32558"/>
<keyword evidence="8" id="KW-1185">Reference proteome</keyword>
<evidence type="ECO:0000313" key="8">
    <source>
        <dbReference type="Proteomes" id="UP000504635"/>
    </source>
</evidence>
<dbReference type="Pfam" id="PF04000">
    <property type="entry name" value="Sas10_Utp3"/>
    <property type="match status" value="1"/>
</dbReference>
<dbReference type="RefSeq" id="XP_030750007.1">
    <property type="nucleotide sequence ID" value="XM_030894147.1"/>
</dbReference>
<keyword evidence="5 7" id="KW-0694">RNA-binding</keyword>
<protein>
    <recommendedName>
        <fullName evidence="3 7">Nuclear nucleic acid-binding protein C1D</fullName>
    </recommendedName>
</protein>
<accession>A0A6J2XFF1</accession>
<dbReference type="GO" id="GO:0000460">
    <property type="term" value="P:maturation of 5.8S rRNA"/>
    <property type="evidence" value="ECO:0007669"/>
    <property type="project" value="TreeGrafter"/>
</dbReference>
<dbReference type="Proteomes" id="UP000504635">
    <property type="component" value="Unplaced"/>
</dbReference>
<keyword evidence="4 7" id="KW-0698">rRNA processing</keyword>
<dbReference type="GO" id="GO:0010468">
    <property type="term" value="P:regulation of gene expression"/>
    <property type="evidence" value="ECO:0007669"/>
    <property type="project" value="TreeGrafter"/>
</dbReference>
<comment type="subunit">
    <text evidence="7">Monomer and homodimer.</text>
</comment>
<comment type="similarity">
    <text evidence="2 7">Belongs to the C1D family.</text>
</comment>
<dbReference type="InParanoid" id="A0A6J2XFF1"/>
<dbReference type="GO" id="GO:0000178">
    <property type="term" value="C:exosome (RNase complex)"/>
    <property type="evidence" value="ECO:0007669"/>
    <property type="project" value="TreeGrafter"/>
</dbReference>
<dbReference type="PANTHER" id="PTHR15341:SF3">
    <property type="entry name" value="NUCLEAR NUCLEIC ACID-BINDING PROTEIN C1D"/>
    <property type="match status" value="1"/>
</dbReference>
<evidence type="ECO:0000256" key="1">
    <source>
        <dbReference type="ARBA" id="ARBA00004123"/>
    </source>
</evidence>
<dbReference type="GeneID" id="115877818"/>
<evidence type="ECO:0000256" key="5">
    <source>
        <dbReference type="ARBA" id="ARBA00022884"/>
    </source>
</evidence>
<gene>
    <name evidence="9" type="primary">LOC115877818</name>
</gene>
<dbReference type="KEGG" id="soy:115877818"/>
<evidence type="ECO:0000256" key="2">
    <source>
        <dbReference type="ARBA" id="ARBA00009154"/>
    </source>
</evidence>
<sequence>MELKELEDDKAIQEKLQNLHDSIEKITKLLDTALKADTSQLSKKEKIDYDLFLTYALNTLYWMYLRTRGEDPVKNEVKNQLNRIKEYMFKAKQAHERQTVRPRIDQPAAKRFVKHGIKYKAPKNNQELPNKKIRFDD</sequence>